<name>A0A165PEN5_9APHY</name>
<keyword evidence="1" id="KW-0175">Coiled coil</keyword>
<gene>
    <name evidence="2" type="ORF">DAEQUDRAFT_757705</name>
</gene>
<feature type="coiled-coil region" evidence="1">
    <location>
        <begin position="271"/>
        <end position="337"/>
    </location>
</feature>
<feature type="coiled-coil region" evidence="1">
    <location>
        <begin position="376"/>
        <end position="443"/>
    </location>
</feature>
<dbReference type="OrthoDB" id="2798460at2759"/>
<sequence>MTACQCLELTSVCQGGSKALGARVERRTLTAGLNYSPSHTTRFVKYTTLSGMHCTDDHLTVVERTECLRRTCNATLRAAAGTNSLPPQLWLSATCGSVCILQQRSMRSDALIRLFHSALLCFSWSIGMSLLSTPVTTPEARTRFSMDKVKKTATANIKRSQSVRLPPPTAISRSPFRPSGNGELREPIRYSRSARPFPLLHKKTLSLDAAYHATMLPHAAFDLVARLPPIPSDPVTTAGGGLVVGLAQQAEELASQVFKMENERKARCAAEDTLRLEVRNLTSEKDALRMQVASLQEVIRSSSRRMNDCVDASASALETERELRREVEARARRAEDRTLVLQSENATLTQAKVKAEKEAARRIADAKAWQEKLRTMQDSQELAVRNSRRMEELEKENCELKKAMHAFARGSTEMIVLQLELIIERLRADLTRYREQEDKMTAKGKENEFRRRDSCVLQEMRKTTQAIKRRSQESTRALHSSAVVLRGDSNSRQSIQDRPISMSILMS</sequence>
<evidence type="ECO:0000256" key="1">
    <source>
        <dbReference type="SAM" id="Coils"/>
    </source>
</evidence>
<accession>A0A165PEN5</accession>
<dbReference type="AlphaFoldDB" id="A0A165PEN5"/>
<reference evidence="2 3" key="1">
    <citation type="journal article" date="2016" name="Mol. Biol. Evol.">
        <title>Comparative Genomics of Early-Diverging Mushroom-Forming Fungi Provides Insights into the Origins of Lignocellulose Decay Capabilities.</title>
        <authorList>
            <person name="Nagy L.G."/>
            <person name="Riley R."/>
            <person name="Tritt A."/>
            <person name="Adam C."/>
            <person name="Daum C."/>
            <person name="Floudas D."/>
            <person name="Sun H."/>
            <person name="Yadav J.S."/>
            <person name="Pangilinan J."/>
            <person name="Larsson K.H."/>
            <person name="Matsuura K."/>
            <person name="Barry K."/>
            <person name="Labutti K."/>
            <person name="Kuo R."/>
            <person name="Ohm R.A."/>
            <person name="Bhattacharya S.S."/>
            <person name="Shirouzu T."/>
            <person name="Yoshinaga Y."/>
            <person name="Martin F.M."/>
            <person name="Grigoriev I.V."/>
            <person name="Hibbett D.S."/>
        </authorList>
    </citation>
    <scope>NUCLEOTIDE SEQUENCE [LARGE SCALE GENOMIC DNA]</scope>
    <source>
        <strain evidence="2 3">L-15889</strain>
    </source>
</reference>
<dbReference type="EMBL" id="KV429069">
    <property type="protein sequence ID" value="KZT68115.1"/>
    <property type="molecule type" value="Genomic_DNA"/>
</dbReference>
<protein>
    <submittedName>
        <fullName evidence="2">Uncharacterized protein</fullName>
    </submittedName>
</protein>
<organism evidence="2 3">
    <name type="scientific">Daedalea quercina L-15889</name>
    <dbReference type="NCBI Taxonomy" id="1314783"/>
    <lineage>
        <taxon>Eukaryota</taxon>
        <taxon>Fungi</taxon>
        <taxon>Dikarya</taxon>
        <taxon>Basidiomycota</taxon>
        <taxon>Agaricomycotina</taxon>
        <taxon>Agaricomycetes</taxon>
        <taxon>Polyporales</taxon>
        <taxon>Fomitopsis</taxon>
    </lineage>
</organism>
<evidence type="ECO:0000313" key="3">
    <source>
        <dbReference type="Proteomes" id="UP000076727"/>
    </source>
</evidence>
<keyword evidence="3" id="KW-1185">Reference proteome</keyword>
<evidence type="ECO:0000313" key="2">
    <source>
        <dbReference type="EMBL" id="KZT68115.1"/>
    </source>
</evidence>
<proteinExistence type="predicted"/>
<dbReference type="Proteomes" id="UP000076727">
    <property type="component" value="Unassembled WGS sequence"/>
</dbReference>